<organism evidence="1 2">
    <name type="scientific">Orycteropus afer afer</name>
    <dbReference type="NCBI Taxonomy" id="1230840"/>
    <lineage>
        <taxon>Eukaryota</taxon>
        <taxon>Metazoa</taxon>
        <taxon>Chordata</taxon>
        <taxon>Craniata</taxon>
        <taxon>Vertebrata</taxon>
        <taxon>Euteleostomi</taxon>
        <taxon>Mammalia</taxon>
        <taxon>Eutheria</taxon>
        <taxon>Afrotheria</taxon>
        <taxon>Tubulidentata</taxon>
        <taxon>Orycteropodidae</taxon>
        <taxon>Orycteropus</taxon>
    </lineage>
</organism>
<keyword evidence="1" id="KW-1185">Reference proteome</keyword>
<reference evidence="2" key="1">
    <citation type="submission" date="2025-08" db="UniProtKB">
        <authorList>
            <consortium name="RefSeq"/>
        </authorList>
    </citation>
    <scope>IDENTIFICATION</scope>
</reference>
<keyword evidence="2" id="KW-0675">Receptor</keyword>
<accession>A0AC54ZB69</accession>
<gene>
    <name evidence="2" type="primary">CELSR1</name>
</gene>
<dbReference type="Proteomes" id="UP000694850">
    <property type="component" value="Unplaced"/>
</dbReference>
<evidence type="ECO:0000313" key="2">
    <source>
        <dbReference type="RefSeq" id="XP_042638867.1"/>
    </source>
</evidence>
<sequence length="1641" mass="178229">MPPIQVDVMRDRTDLAGACAFLTVAGVVESVWRLWRGGRDEHGTVCPADRVPRMGRPGQQAEGQDVTVRGLCQQPHIGRLGLPHGPSGEKVAVVTVDDCDTTMAVRFGNYAGNYSCAAQGTQSGSKKSLDLTGPLLLGGVPNLPEDFPVHNRQFVGCMRNLSIDGKVMDMAGFIANNGTRAELAPWCPATCLAGGDQSLSSPKMRSWGLWVLQFKVAEKLPLQRPADKLARRLECTQAPGVFTVSPDGCAAQRNFCDGAWCQNGGTCLNRWNMYVCACPLRFGGRNCEQVMPHPQHFSGESIVFWGDLAITISVPWYLGLMFRTRRVDGVLMEATAGGSSRLLLQLLKHFRVEVIILGNYLRFEVSHGPTDVASVLLSRSRVTDGEWHHLLIELKSAKEGKDIKYLAVMTLDYGMDQGTVQIGNQLPGLRMRSVTVGGVSEDKVSVRRGFRGCMQGVRMGETSTNIATLNMDDALKVRVKDGCELEDACASSPCPPHSRCRDVWDSYACVCDRGYFGQRCVDACHLNPCEHVATCVHVPSSPRGYACKCGPGHYGQHCENRVDLPCPKGWWGSPVCGPCHCAVSKGFDPDCNKTSGQCQCKENHYKPPDQDACLPCDCFPHGAHSRTCDMDTGQCACKPGVIGRQCNRCDNPFAEVTTLGCEVIYSGCPKAFEAGIWWPQTKFGQPAAVPCPKGSVAQAAAGVSVGSRAVTTGHVAAWHAEAERRPSVGQDVVSVGSALLAPATRPTWEQIQRNEGGSAQLLRHFEAYFSTVARNLRTTYLRPFIIVTPNMILAVDVFNKSNFTGARVPRFEDIQEEYPKELGSSVLFPADFFKSPDRKKEGPTARPPSQKAFPRPAQPGPGTDREASARRQRRHPDEPSQFAVALVVIYRTLGQLLPEHYDPDRRSLRLPSRPVINTAVVSAAVYSEGTGLPSPLERPILVELALLETEERTKPACVLWNHSIPTGGTGGWSARGCELLSRNRTHITCQCSHLHSFAVLMDVSRRESNLHNIHKHLAVALFCSQLVFGVGINQTENPFVCTVIAILLHYVHMSTFAWTFVEGLHVYRMLTEARNIDMGPMHFYYVVGWGVPAVITGLAVGLDPQGYGNPDFCWLSLRDTLIWSFAGPIGAVIVINTVIFVLSAKVSCQRKRHYYERKGVISLLRTAFLLLLLVGATWLLGLLAVNHDSLAFHYLFAVFSGLQGLFVLSFHCVFNREVRKHLKGVLAGKKPHPDDSAATRATLLTRSLNCNNTYNEEPNMYRTALGESTASLDSTLRGEGVQKAGVSSGPVRGGHGQPDVPFAHGTTKKTHGRDSDSDSELSLDEQSSSYASSHSSDSEDEGMDPEQQWDPATPQVHTRGPVHSTPKVDAEANHIEANWPDGSLAGSDGEEPAEKPRLRVETKVSVELHPEQLVGPLPNPPPEQRKGILKKKVTYPPPLTERSLKARLREKLADGDQSAGSSRTSSLGSSDGGPRVPADCGVTVKSPLPREPVREHLNGVAMHVRAGSAQATGADSESSSQQGRHQADACWGSGARGRGGQGPRTHVGAQPLGGSRTRPLPRHHLPEAPAMTGEGVDAFGFVLDAEKAKTVLRLCPDQGAHGTSNVQSGTGISRSVLVETQADPKTGCPSTRMKRDLRASS</sequence>
<dbReference type="RefSeq" id="XP_042638867.1">
    <property type="nucleotide sequence ID" value="XM_042782933.1"/>
</dbReference>
<protein>
    <submittedName>
        <fullName evidence="2">Cadherin EGF LAG seven-pass G-type receptor 1</fullName>
    </submittedName>
</protein>
<proteinExistence type="predicted"/>
<evidence type="ECO:0000313" key="1">
    <source>
        <dbReference type="Proteomes" id="UP000694850"/>
    </source>
</evidence>
<name>A0AC54ZB69_ORYAF</name>